<dbReference type="SUPFAM" id="SSF63446">
    <property type="entry name" value="Type I dockerin domain"/>
    <property type="match status" value="1"/>
</dbReference>
<reference evidence="1 2" key="1">
    <citation type="submission" date="2020-10" db="EMBL/GenBank/DDBJ databases">
        <title>Connecting structure to function with the recovery of over 1000 high-quality activated sludge metagenome-assembled genomes encoding full-length rRNA genes using long-read sequencing.</title>
        <authorList>
            <person name="Singleton C.M."/>
            <person name="Petriglieri F."/>
            <person name="Kristensen J.M."/>
            <person name="Kirkegaard R.H."/>
            <person name="Michaelsen T.Y."/>
            <person name="Andersen M.H."/>
            <person name="Karst S.M."/>
            <person name="Dueholm M.S."/>
            <person name="Nielsen P.H."/>
            <person name="Albertsen M."/>
        </authorList>
    </citation>
    <scope>NUCLEOTIDE SEQUENCE [LARGE SCALE GENOMIC DNA]</scope>
    <source>
        <strain evidence="1">Ribe_18-Q3-R11-54_BAT3C.373</strain>
    </source>
</reference>
<protein>
    <submittedName>
        <fullName evidence="1">T9SS type A sorting domain-containing protein</fullName>
    </submittedName>
</protein>
<dbReference type="InterPro" id="IPR036439">
    <property type="entry name" value="Dockerin_dom_sf"/>
</dbReference>
<dbReference type="InterPro" id="IPR026444">
    <property type="entry name" value="Secre_tail"/>
</dbReference>
<evidence type="ECO:0000313" key="2">
    <source>
        <dbReference type="Proteomes" id="UP000808349"/>
    </source>
</evidence>
<gene>
    <name evidence="1" type="ORF">IPO85_11750</name>
</gene>
<proteinExistence type="predicted"/>
<dbReference type="NCBIfam" id="TIGR04183">
    <property type="entry name" value="Por_Secre_tail"/>
    <property type="match status" value="1"/>
</dbReference>
<dbReference type="CDD" id="cd14252">
    <property type="entry name" value="Dockerin_like"/>
    <property type="match status" value="1"/>
</dbReference>
<name>A0A9D7SAD1_9BACT</name>
<dbReference type="Gene3D" id="1.10.1330.10">
    <property type="entry name" value="Dockerin domain"/>
    <property type="match status" value="1"/>
</dbReference>
<accession>A0A9D7SAD1</accession>
<dbReference type="GO" id="GO:0000272">
    <property type="term" value="P:polysaccharide catabolic process"/>
    <property type="evidence" value="ECO:0007669"/>
    <property type="project" value="InterPro"/>
</dbReference>
<comment type="caution">
    <text evidence="1">The sequence shown here is derived from an EMBL/GenBank/DDBJ whole genome shotgun (WGS) entry which is preliminary data.</text>
</comment>
<dbReference type="Proteomes" id="UP000808349">
    <property type="component" value="Unassembled WGS sequence"/>
</dbReference>
<organism evidence="1 2">
    <name type="scientific">Candidatus Defluviibacterium haderslevense</name>
    <dbReference type="NCBI Taxonomy" id="2981993"/>
    <lineage>
        <taxon>Bacteria</taxon>
        <taxon>Pseudomonadati</taxon>
        <taxon>Bacteroidota</taxon>
        <taxon>Saprospiria</taxon>
        <taxon>Saprospirales</taxon>
        <taxon>Saprospiraceae</taxon>
        <taxon>Candidatus Defluviibacterium</taxon>
    </lineage>
</organism>
<dbReference type="EMBL" id="JADKFW010000007">
    <property type="protein sequence ID" value="MBK9718163.1"/>
    <property type="molecule type" value="Genomic_DNA"/>
</dbReference>
<evidence type="ECO:0000313" key="1">
    <source>
        <dbReference type="EMBL" id="MBK9718163.1"/>
    </source>
</evidence>
<sequence length="1338" mass="150542">MNRFKTSIQKQWPTLLGIFLMSLTVSVISARPILGQRSFMPTLACNDLIQITLDSNCYATVTAEMVLEDMVGVEADYYIEVSYRGVVQPDLDFDHTDINKTYDFKIWHIASKNSCWGKIKIEDKLAPKLLCSNDTVRCASLLDPDNLGFPIPTYYSPLIIAHSTIARKYIVYNWDACGSAMLSYEDIIESKDCSSDFIRKIYRSWTAMDEAGNISRCNDTICVLEPTEADIVYPHHYDNIDLPYLHCDDTFPRLPNGNPSPEFTGHPVPNGCSTLNATYSDLKIFVCESSYKILRRWIILNWCTGKLTEYNQFIKVIDDRAPVFRCPRDFTVGMVSYTCAATIKLPAPDSVQDCGSWTYDVFVKLAETAPGFEPPLTKDYIWYNQVDSSFYLVGAPAGRLWLIYIVTDACGNADTCQTEAGIRDNLPPLAICDQKTVVTLTTDGTAKAFAATFDDGSIDNCEIDSFKVRRMSDPCNNHTDVFGPYVEFCCLDIGNTVLVAFEVIDKFRNRNTCMVEVSVQEKESPVIIAPTDVTISCEFDRSDLNAFGQIRYKESDRKPIVIKDYYYSAPNYIAGLDGYAYDNCFVTVTEEVEYRLKCNQGEIIRKFTATDKQGLQTIAYQTIYVWNPRPFMTFDGTDIKWPRDTVIYTCRKAETAPSITGAPIFKNVNCAQVAANFDDLRLTQVDSVCYKILRTWTVVDWCQYKANPEFGIWKYTQLIYIKNSEPPTILSCNPLDVCDYASYYDSKTKLCYAAFNIEAQGEDDCTLDKDLIWKYRLDINNNGTYDSLLVAGKIAKGVLPFGTHRIRWILQDQCGNYSECDQVFVLRDCKKPTPYCLNGITTVVMPLNGVVSVWAKDLNLNSFDNCTQPDKLKYSFTSDTAIKSILYNCDSLLGQQSIVKTVRIYVTDEAGNQDYCEAAIIIQDNNNVCPHSALNLSGNISREDSKNIGDVALNVINVEQVKKDSTMTNVQGAYAFVNLLLPNGSYIAPSKEDVILNGVTTYDILQIQKHILGQRYLTSPYKLIAADVNNSKSVTARDITDLRKLILGITNVFPGNSVWRFVPKHYVFKDPSRPWDFQEKMFRADIVENQNIINFIGVKIGDVDQSAKIGYKNEAVTRFNSNIDLVYGKSELLKSGMTRIPIMTNSQVSFDGFQLAVTSQSISGNQVNLISGGIEIQDGDYHVDGQTINLSWISNHSVHMEANAILFYIETKHSLTDLLSINPSKILPQMYLSNGEIANLRLNSQSLYQNTDRFEVGQNIPNPFSASTLIPIEISQAGIITLSIIDVTGKVISKREISINAGSNHIEIQKTDINQTGVFIYKVESRFGSSVHKFMIKD</sequence>